<dbReference type="InterPro" id="IPR013325">
    <property type="entry name" value="RNA_pol_sigma_r2"/>
</dbReference>
<dbReference type="InterPro" id="IPR013324">
    <property type="entry name" value="RNA_pol_sigma_r3/r4-like"/>
</dbReference>
<dbReference type="AlphaFoldDB" id="A0A841T5R8"/>
<dbReference type="GO" id="GO:0006352">
    <property type="term" value="P:DNA-templated transcription initiation"/>
    <property type="evidence" value="ECO:0007669"/>
    <property type="project" value="InterPro"/>
</dbReference>
<proteinExistence type="inferred from homology"/>
<feature type="domain" description="RNA polymerase sigma factor 70 region 4 type 2" evidence="6">
    <location>
        <begin position="119"/>
        <end position="171"/>
    </location>
</feature>
<dbReference type="GO" id="GO:0016987">
    <property type="term" value="F:sigma factor activity"/>
    <property type="evidence" value="ECO:0007669"/>
    <property type="project" value="UniProtKB-KW"/>
</dbReference>
<dbReference type="EMBL" id="JACJVQ010000024">
    <property type="protein sequence ID" value="MBB6637648.1"/>
    <property type="molecule type" value="Genomic_DNA"/>
</dbReference>
<gene>
    <name evidence="7" type="ORF">H7B67_26290</name>
</gene>
<dbReference type="SUPFAM" id="SSF88659">
    <property type="entry name" value="Sigma3 and sigma4 domains of RNA polymerase sigma factors"/>
    <property type="match status" value="1"/>
</dbReference>
<dbReference type="PANTHER" id="PTHR43133:SF51">
    <property type="entry name" value="RNA POLYMERASE SIGMA FACTOR"/>
    <property type="match status" value="1"/>
</dbReference>
<dbReference type="NCBIfam" id="TIGR02937">
    <property type="entry name" value="sigma70-ECF"/>
    <property type="match status" value="1"/>
</dbReference>
<accession>A0A841T5R8</accession>
<dbReference type="InterPro" id="IPR014284">
    <property type="entry name" value="RNA_pol_sigma-70_dom"/>
</dbReference>
<dbReference type="SUPFAM" id="SSF88946">
    <property type="entry name" value="Sigma2 domain of RNA polymerase sigma factors"/>
    <property type="match status" value="1"/>
</dbReference>
<dbReference type="PANTHER" id="PTHR43133">
    <property type="entry name" value="RNA POLYMERASE ECF-TYPE SIGMA FACTO"/>
    <property type="match status" value="1"/>
</dbReference>
<dbReference type="InterPro" id="IPR013249">
    <property type="entry name" value="RNA_pol_sigma70_r4_t2"/>
</dbReference>
<comment type="caution">
    <text evidence="7">The sequence shown here is derived from an EMBL/GenBank/DDBJ whole genome shotgun (WGS) entry which is preliminary data.</text>
</comment>
<keyword evidence="3" id="KW-0731">Sigma factor</keyword>
<dbReference type="Proteomes" id="UP000535838">
    <property type="component" value="Unassembled WGS sequence"/>
</dbReference>
<evidence type="ECO:0000256" key="1">
    <source>
        <dbReference type="ARBA" id="ARBA00010641"/>
    </source>
</evidence>
<dbReference type="Gene3D" id="1.10.1740.10">
    <property type="match status" value="1"/>
</dbReference>
<dbReference type="GO" id="GO:0003677">
    <property type="term" value="F:DNA binding"/>
    <property type="evidence" value="ECO:0007669"/>
    <property type="project" value="InterPro"/>
</dbReference>
<evidence type="ECO:0000256" key="2">
    <source>
        <dbReference type="ARBA" id="ARBA00023015"/>
    </source>
</evidence>
<dbReference type="Pfam" id="PF04542">
    <property type="entry name" value="Sigma70_r2"/>
    <property type="match status" value="1"/>
</dbReference>
<comment type="similarity">
    <text evidence="1">Belongs to the sigma-70 factor family. ECF subfamily.</text>
</comment>
<dbReference type="InterPro" id="IPR007627">
    <property type="entry name" value="RNA_pol_sigma70_r2"/>
</dbReference>
<keyword evidence="2" id="KW-0805">Transcription regulation</keyword>
<dbReference type="InterPro" id="IPR039425">
    <property type="entry name" value="RNA_pol_sigma-70-like"/>
</dbReference>
<sequence length="183" mass="21095">MKIARGVKQAQKGNKEALLQLILAEKDAYYRLALSYMGDEHEAVDALEEMIVVLYEKIGQLKKADSFYSWSKTILANHCRAALRKRNKLVLVDEWDSDKAAKPVHSGTSDPYEQQEQRMDIRRSLERIHPDQKEAIELKYFHDMDYESIAKITNVSVGTAKSRVFNGLRKLREWHGGEKDGEN</sequence>
<evidence type="ECO:0000259" key="6">
    <source>
        <dbReference type="Pfam" id="PF08281"/>
    </source>
</evidence>
<dbReference type="InterPro" id="IPR036388">
    <property type="entry name" value="WH-like_DNA-bd_sf"/>
</dbReference>
<dbReference type="Gene3D" id="1.10.10.10">
    <property type="entry name" value="Winged helix-like DNA-binding domain superfamily/Winged helix DNA-binding domain"/>
    <property type="match status" value="1"/>
</dbReference>
<evidence type="ECO:0000313" key="7">
    <source>
        <dbReference type="EMBL" id="MBB6637648.1"/>
    </source>
</evidence>
<keyword evidence="4" id="KW-0804">Transcription</keyword>
<name>A0A841T5R8_9BACL</name>
<feature type="domain" description="RNA polymerase sigma-70 region 2" evidence="5">
    <location>
        <begin position="22"/>
        <end position="87"/>
    </location>
</feature>
<dbReference type="Pfam" id="PF08281">
    <property type="entry name" value="Sigma70_r4_2"/>
    <property type="match status" value="1"/>
</dbReference>
<evidence type="ECO:0000259" key="5">
    <source>
        <dbReference type="Pfam" id="PF04542"/>
    </source>
</evidence>
<evidence type="ECO:0000313" key="8">
    <source>
        <dbReference type="Proteomes" id="UP000535838"/>
    </source>
</evidence>
<dbReference type="CDD" id="cd06171">
    <property type="entry name" value="Sigma70_r4"/>
    <property type="match status" value="1"/>
</dbReference>
<keyword evidence="8" id="KW-1185">Reference proteome</keyword>
<evidence type="ECO:0000256" key="4">
    <source>
        <dbReference type="ARBA" id="ARBA00023163"/>
    </source>
</evidence>
<evidence type="ECO:0000256" key="3">
    <source>
        <dbReference type="ARBA" id="ARBA00023082"/>
    </source>
</evidence>
<organism evidence="7 8">
    <name type="scientific">Cohnella thailandensis</name>
    <dbReference type="NCBI Taxonomy" id="557557"/>
    <lineage>
        <taxon>Bacteria</taxon>
        <taxon>Bacillati</taxon>
        <taxon>Bacillota</taxon>
        <taxon>Bacilli</taxon>
        <taxon>Bacillales</taxon>
        <taxon>Paenibacillaceae</taxon>
        <taxon>Cohnella</taxon>
    </lineage>
</organism>
<dbReference type="RefSeq" id="WP_185122858.1">
    <property type="nucleotide sequence ID" value="NZ_JACJVQ010000024.1"/>
</dbReference>
<reference evidence="7 8" key="1">
    <citation type="submission" date="2020-08" db="EMBL/GenBank/DDBJ databases">
        <title>Cohnella phylogeny.</title>
        <authorList>
            <person name="Dunlap C."/>
        </authorList>
    </citation>
    <scope>NUCLEOTIDE SEQUENCE [LARGE SCALE GENOMIC DNA]</scope>
    <source>
        <strain evidence="7 8">DSM 25241</strain>
    </source>
</reference>
<protein>
    <submittedName>
        <fullName evidence="7">Sigma-70 family RNA polymerase sigma factor</fullName>
    </submittedName>
</protein>